<feature type="compositionally biased region" description="Polar residues" evidence="1">
    <location>
        <begin position="98"/>
        <end position="107"/>
    </location>
</feature>
<dbReference type="HOGENOM" id="CLU_1354459_0_0_1"/>
<proteinExistence type="predicted"/>
<dbReference type="AlphaFoldDB" id="A0A0D2FXH0"/>
<name>A0A0D2FXH0_CLAB1</name>
<dbReference type="VEuPathDB" id="FungiDB:Z519_08082"/>
<feature type="region of interest" description="Disordered" evidence="1">
    <location>
        <begin position="1"/>
        <end position="155"/>
    </location>
</feature>
<keyword evidence="3" id="KW-1185">Reference proteome</keyword>
<reference evidence="2" key="1">
    <citation type="submission" date="2015-01" db="EMBL/GenBank/DDBJ databases">
        <title>The Genome Sequence of Cladophialophora bantiana CBS 173.52.</title>
        <authorList>
            <consortium name="The Broad Institute Genomics Platform"/>
            <person name="Cuomo C."/>
            <person name="de Hoog S."/>
            <person name="Gorbushina A."/>
            <person name="Stielow B."/>
            <person name="Teixiera M."/>
            <person name="Abouelleil A."/>
            <person name="Chapman S.B."/>
            <person name="Priest M."/>
            <person name="Young S.K."/>
            <person name="Wortman J."/>
            <person name="Nusbaum C."/>
            <person name="Birren B."/>
        </authorList>
    </citation>
    <scope>NUCLEOTIDE SEQUENCE [LARGE SCALE GENOMIC DNA]</scope>
    <source>
        <strain evidence="2">CBS 173.52</strain>
    </source>
</reference>
<gene>
    <name evidence="2" type="ORF">Z519_08082</name>
</gene>
<feature type="compositionally biased region" description="Basic and acidic residues" evidence="1">
    <location>
        <begin position="54"/>
        <end position="96"/>
    </location>
</feature>
<accession>A0A0D2FXH0</accession>
<protein>
    <submittedName>
        <fullName evidence="2">Uncharacterized protein</fullName>
    </submittedName>
</protein>
<organism evidence="2 3">
    <name type="scientific">Cladophialophora bantiana (strain ATCC 10958 / CBS 173.52 / CDC B-1940 / NIH 8579)</name>
    <name type="common">Xylohypha bantiana</name>
    <dbReference type="NCBI Taxonomy" id="1442370"/>
    <lineage>
        <taxon>Eukaryota</taxon>
        <taxon>Fungi</taxon>
        <taxon>Dikarya</taxon>
        <taxon>Ascomycota</taxon>
        <taxon>Pezizomycotina</taxon>
        <taxon>Eurotiomycetes</taxon>
        <taxon>Chaetothyriomycetidae</taxon>
        <taxon>Chaetothyriales</taxon>
        <taxon>Herpotrichiellaceae</taxon>
        <taxon>Cladophialophora</taxon>
    </lineage>
</organism>
<evidence type="ECO:0000313" key="3">
    <source>
        <dbReference type="Proteomes" id="UP000053789"/>
    </source>
</evidence>
<dbReference type="EMBL" id="KN846991">
    <property type="protein sequence ID" value="KIW91187.1"/>
    <property type="molecule type" value="Genomic_DNA"/>
</dbReference>
<dbReference type="GeneID" id="27701010"/>
<dbReference type="RefSeq" id="XP_016617856.1">
    <property type="nucleotide sequence ID" value="XM_016765811.1"/>
</dbReference>
<evidence type="ECO:0000313" key="2">
    <source>
        <dbReference type="EMBL" id="KIW91187.1"/>
    </source>
</evidence>
<dbReference type="Proteomes" id="UP000053789">
    <property type="component" value="Unassembled WGS sequence"/>
</dbReference>
<evidence type="ECO:0000256" key="1">
    <source>
        <dbReference type="SAM" id="MobiDB-lite"/>
    </source>
</evidence>
<feature type="compositionally biased region" description="Low complexity" evidence="1">
    <location>
        <begin position="21"/>
        <end position="34"/>
    </location>
</feature>
<sequence>MDDPDSSFLDMTGSSGHEHPAPATQQHQHQSTQHGDNFLDMQQGEEDDSFLNMGHERAGEDEHAAPHTTDPIHPDQMHPDQMHPDQMHPDQMHPDQMHPSTYDQHGFQSPGAGGRHFSGAYSSHNTDNIHGAEYEPGEHQEGPPESATTMVDPAMMGFDDEEILVPHQNAMENLGYSGAFAHLPPQQEEDYDKDGYQAYHGQ</sequence>
<feature type="compositionally biased region" description="Basic and acidic residues" evidence="1">
    <location>
        <begin position="130"/>
        <end position="142"/>
    </location>
</feature>